<dbReference type="EMBL" id="BJHW01000002">
    <property type="protein sequence ID" value="GDY60458.1"/>
    <property type="molecule type" value="Genomic_DNA"/>
</dbReference>
<evidence type="ECO:0000313" key="4">
    <source>
        <dbReference type="Proteomes" id="UP000301309"/>
    </source>
</evidence>
<evidence type="ECO:0000313" key="3">
    <source>
        <dbReference type="EMBL" id="GDY60458.1"/>
    </source>
</evidence>
<name>A0A4D4LPS4_STRVO</name>
<proteinExistence type="predicted"/>
<sequence>MNTARRWPLHPQPGPLESLSSWLERLARPYEIRVEDLLTRNLGLDMPVPDDLDYDPPAAMLAALAMRTGVETARLRAMTLAGWEPWLIEGLTAPIEDTQPVFDAYVRDNSVLLAPGKAGVNKVSPFPALAGAVAGVLGAVPGLPRMRRRSRTREGPGVAAAPGDRLVRARVPPRGRHTSPPVGRLRPQGPGPDAARRTSGHRGPLHLRRAHHRAGRPPGPHRARRGVVPAAAVPAR</sequence>
<feature type="compositionally biased region" description="Low complexity" evidence="1">
    <location>
        <begin position="226"/>
        <end position="236"/>
    </location>
</feature>
<reference evidence="3 4" key="1">
    <citation type="journal article" date="2020" name="Int. J. Syst. Evol. Microbiol.">
        <title>Reclassification of Streptomyces castelarensis and Streptomyces sporoclivatus as later heterotypic synonyms of Streptomyces antimycoticus.</title>
        <authorList>
            <person name="Komaki H."/>
            <person name="Tamura T."/>
        </authorList>
    </citation>
    <scope>NUCLEOTIDE SEQUENCE [LARGE SCALE GENOMIC DNA]</scope>
    <source>
        <strain evidence="3 4">NBRC 13459</strain>
    </source>
</reference>
<organism evidence="3 4">
    <name type="scientific">Streptomyces violaceusniger</name>
    <dbReference type="NCBI Taxonomy" id="68280"/>
    <lineage>
        <taxon>Bacteria</taxon>
        <taxon>Bacillati</taxon>
        <taxon>Actinomycetota</taxon>
        <taxon>Actinomycetes</taxon>
        <taxon>Kitasatosporales</taxon>
        <taxon>Streptomycetaceae</taxon>
        <taxon>Streptomyces</taxon>
        <taxon>Streptomyces violaceusniger group</taxon>
    </lineage>
</organism>
<dbReference type="Proteomes" id="UP000301309">
    <property type="component" value="Unassembled WGS sequence"/>
</dbReference>
<feature type="compositionally biased region" description="Basic residues" evidence="1">
    <location>
        <begin position="198"/>
        <end position="225"/>
    </location>
</feature>
<accession>A0A4D4LPS4</accession>
<gene>
    <name evidence="3" type="ORF">SVIO_110810</name>
</gene>
<comment type="caution">
    <text evidence="3">The sequence shown here is derived from an EMBL/GenBank/DDBJ whole genome shotgun (WGS) entry which is preliminary data.</text>
</comment>
<feature type="region of interest" description="Disordered" evidence="1">
    <location>
        <begin position="146"/>
        <end position="236"/>
    </location>
</feature>
<dbReference type="InterPro" id="IPR009492">
    <property type="entry name" value="TniQ"/>
</dbReference>
<evidence type="ECO:0000256" key="1">
    <source>
        <dbReference type="SAM" id="MobiDB-lite"/>
    </source>
</evidence>
<dbReference type="AlphaFoldDB" id="A0A4D4LPS4"/>
<dbReference type="OrthoDB" id="4813139at2"/>
<protein>
    <recommendedName>
        <fullName evidence="2">TniQ domain-containing protein</fullName>
    </recommendedName>
</protein>
<dbReference type="Pfam" id="PF06527">
    <property type="entry name" value="TniQ"/>
    <property type="match status" value="1"/>
</dbReference>
<evidence type="ECO:0000259" key="2">
    <source>
        <dbReference type="Pfam" id="PF06527"/>
    </source>
</evidence>
<feature type="domain" description="TniQ" evidence="2">
    <location>
        <begin position="8"/>
        <end position="90"/>
    </location>
</feature>
<dbReference type="RefSeq" id="WP_137982249.1">
    <property type="nucleotide sequence ID" value="NZ_BAAASO010000081.1"/>
</dbReference>
<keyword evidence="4" id="KW-1185">Reference proteome</keyword>